<dbReference type="GeneID" id="59347696"/>
<dbReference type="Proteomes" id="UP000636479">
    <property type="component" value="Unassembled WGS sequence"/>
</dbReference>
<dbReference type="AlphaFoldDB" id="A0A8H6W4K5"/>
<comment type="caution">
    <text evidence="7">The sequence shown here is derived from an EMBL/GenBank/DDBJ whole genome shotgun (WGS) entry which is preliminary data.</text>
</comment>
<dbReference type="PROSITE" id="PS51203">
    <property type="entry name" value="CS"/>
    <property type="match status" value="1"/>
</dbReference>
<feature type="domain" description="SHSP" evidence="5">
    <location>
        <begin position="45"/>
        <end position="172"/>
    </location>
</feature>
<dbReference type="RefSeq" id="XP_037218422.1">
    <property type="nucleotide sequence ID" value="XM_037365180.1"/>
</dbReference>
<reference evidence="7" key="1">
    <citation type="submission" date="2020-05" db="EMBL/GenBank/DDBJ databases">
        <title>Mycena genomes resolve the evolution of fungal bioluminescence.</title>
        <authorList>
            <person name="Tsai I.J."/>
        </authorList>
    </citation>
    <scope>NUCLEOTIDE SEQUENCE</scope>
    <source>
        <strain evidence="7">171206Taipei</strain>
    </source>
</reference>
<organism evidence="7 8">
    <name type="scientific">Mycena indigotica</name>
    <dbReference type="NCBI Taxonomy" id="2126181"/>
    <lineage>
        <taxon>Eukaryota</taxon>
        <taxon>Fungi</taxon>
        <taxon>Dikarya</taxon>
        <taxon>Basidiomycota</taxon>
        <taxon>Agaricomycotina</taxon>
        <taxon>Agaricomycetes</taxon>
        <taxon>Agaricomycetidae</taxon>
        <taxon>Agaricales</taxon>
        <taxon>Marasmiineae</taxon>
        <taxon>Mycenaceae</taxon>
        <taxon>Mycena</taxon>
    </lineage>
</organism>
<dbReference type="InterPro" id="IPR008978">
    <property type="entry name" value="HSP20-like_chaperone"/>
</dbReference>
<evidence type="ECO:0000313" key="8">
    <source>
        <dbReference type="Proteomes" id="UP000636479"/>
    </source>
</evidence>
<dbReference type="SUPFAM" id="SSF49764">
    <property type="entry name" value="HSP20-like chaperones"/>
    <property type="match status" value="1"/>
</dbReference>
<evidence type="ECO:0000313" key="7">
    <source>
        <dbReference type="EMBL" id="KAF7299034.1"/>
    </source>
</evidence>
<dbReference type="Gene3D" id="2.60.40.790">
    <property type="match status" value="1"/>
</dbReference>
<dbReference type="PROSITE" id="PS01031">
    <property type="entry name" value="SHSP"/>
    <property type="match status" value="1"/>
</dbReference>
<accession>A0A8H6W4K5</accession>
<dbReference type="Pfam" id="PF00011">
    <property type="entry name" value="HSP20"/>
    <property type="match status" value="1"/>
</dbReference>
<evidence type="ECO:0000256" key="4">
    <source>
        <dbReference type="SAM" id="MobiDB-lite"/>
    </source>
</evidence>
<feature type="region of interest" description="Disordered" evidence="4">
    <location>
        <begin position="97"/>
        <end position="116"/>
    </location>
</feature>
<keyword evidence="8" id="KW-1185">Reference proteome</keyword>
<name>A0A8H6W4K5_9AGAR</name>
<evidence type="ECO:0000256" key="2">
    <source>
        <dbReference type="PROSITE-ProRule" id="PRU00285"/>
    </source>
</evidence>
<evidence type="ECO:0000256" key="3">
    <source>
        <dbReference type="RuleBase" id="RU003616"/>
    </source>
</evidence>
<dbReference type="PANTHER" id="PTHR11527">
    <property type="entry name" value="HEAT-SHOCK PROTEIN 20 FAMILY MEMBER"/>
    <property type="match status" value="1"/>
</dbReference>
<sequence>MSLARQLLHDFRPFFRVLDEPLRSSIALRSRSLFDEPFGPSFPFARQLMRGPAVDISEAPNSYVVEAELPGVKRENIEVRIGDGGRSVTIEGKLLDSQPTESTKETTHNEATSVDKSTQLSTERSITGTFSRTLTLPRPIDPNTVVAKLEDGVLQITLSKAEDQASVVVPVN</sequence>
<evidence type="ECO:0000256" key="1">
    <source>
        <dbReference type="ARBA" id="ARBA00023016"/>
    </source>
</evidence>
<gene>
    <name evidence="7" type="ORF">MIND_00851700</name>
</gene>
<evidence type="ECO:0000259" key="5">
    <source>
        <dbReference type="PROSITE" id="PS01031"/>
    </source>
</evidence>
<dbReference type="EMBL" id="JACAZF010000007">
    <property type="protein sequence ID" value="KAF7299034.1"/>
    <property type="molecule type" value="Genomic_DNA"/>
</dbReference>
<proteinExistence type="inferred from homology"/>
<dbReference type="InterPro" id="IPR031107">
    <property type="entry name" value="Small_HSP"/>
</dbReference>
<dbReference type="CDD" id="cd06464">
    <property type="entry name" value="ACD_sHsps-like"/>
    <property type="match status" value="1"/>
</dbReference>
<protein>
    <submittedName>
        <fullName evidence="7">SHSP domain-containing protein</fullName>
    </submittedName>
</protein>
<evidence type="ECO:0000259" key="6">
    <source>
        <dbReference type="PROSITE" id="PS51203"/>
    </source>
</evidence>
<comment type="similarity">
    <text evidence="2 3">Belongs to the small heat shock protein (HSP20) family.</text>
</comment>
<dbReference type="InterPro" id="IPR007052">
    <property type="entry name" value="CS_dom"/>
</dbReference>
<dbReference type="InterPro" id="IPR002068">
    <property type="entry name" value="A-crystallin/Hsp20_dom"/>
</dbReference>
<feature type="domain" description="CS" evidence="6">
    <location>
        <begin position="49"/>
        <end position="169"/>
    </location>
</feature>
<keyword evidence="1" id="KW-0346">Stress response</keyword>
<dbReference type="OrthoDB" id="1431247at2759"/>